<reference evidence="2" key="1">
    <citation type="journal article" date="2023" name="Nat. Plants">
        <title>Single-cell RNA sequencing provides a high-resolution roadmap for understanding the multicellular compartmentation of specialized metabolism.</title>
        <authorList>
            <person name="Sun S."/>
            <person name="Shen X."/>
            <person name="Li Y."/>
            <person name="Li Y."/>
            <person name="Wang S."/>
            <person name="Li R."/>
            <person name="Zhang H."/>
            <person name="Shen G."/>
            <person name="Guo B."/>
            <person name="Wei J."/>
            <person name="Xu J."/>
            <person name="St-Pierre B."/>
            <person name="Chen S."/>
            <person name="Sun C."/>
        </authorList>
    </citation>
    <scope>NUCLEOTIDE SEQUENCE [LARGE SCALE GENOMIC DNA]</scope>
</reference>
<keyword evidence="2" id="KW-1185">Reference proteome</keyword>
<name>A0ACC0C8D6_CATRO</name>
<sequence>MPGQKGTGHPDCSLVTLSFNPSTLLGSYAVVSLPLEVYSFSFFLTVGIRLLFFSFLLPAIWHPFCFSVCHHSASGHLVSEPRFGSQALTTIDDSRSEGTVKFLRSGQ</sequence>
<evidence type="ECO:0000313" key="2">
    <source>
        <dbReference type="Proteomes" id="UP001060085"/>
    </source>
</evidence>
<proteinExistence type="predicted"/>
<dbReference type="Proteomes" id="UP001060085">
    <property type="component" value="Linkage Group LG01"/>
</dbReference>
<dbReference type="EMBL" id="CM044701">
    <property type="protein sequence ID" value="KAI5681102.1"/>
    <property type="molecule type" value="Genomic_DNA"/>
</dbReference>
<organism evidence="1 2">
    <name type="scientific">Catharanthus roseus</name>
    <name type="common">Madagascar periwinkle</name>
    <name type="synonym">Vinca rosea</name>
    <dbReference type="NCBI Taxonomy" id="4058"/>
    <lineage>
        <taxon>Eukaryota</taxon>
        <taxon>Viridiplantae</taxon>
        <taxon>Streptophyta</taxon>
        <taxon>Embryophyta</taxon>
        <taxon>Tracheophyta</taxon>
        <taxon>Spermatophyta</taxon>
        <taxon>Magnoliopsida</taxon>
        <taxon>eudicotyledons</taxon>
        <taxon>Gunneridae</taxon>
        <taxon>Pentapetalae</taxon>
        <taxon>asterids</taxon>
        <taxon>lamiids</taxon>
        <taxon>Gentianales</taxon>
        <taxon>Apocynaceae</taxon>
        <taxon>Rauvolfioideae</taxon>
        <taxon>Vinceae</taxon>
        <taxon>Catharanthinae</taxon>
        <taxon>Catharanthus</taxon>
    </lineage>
</organism>
<evidence type="ECO:0000313" key="1">
    <source>
        <dbReference type="EMBL" id="KAI5681102.1"/>
    </source>
</evidence>
<accession>A0ACC0C8D6</accession>
<protein>
    <submittedName>
        <fullName evidence="1">Uncharacterized protein</fullName>
    </submittedName>
</protein>
<comment type="caution">
    <text evidence="1">The sequence shown here is derived from an EMBL/GenBank/DDBJ whole genome shotgun (WGS) entry which is preliminary data.</text>
</comment>
<gene>
    <name evidence="1" type="ORF">M9H77_02329</name>
</gene>